<feature type="region of interest" description="Disordered" evidence="6">
    <location>
        <begin position="53"/>
        <end position="82"/>
    </location>
</feature>
<dbReference type="GO" id="GO:0043065">
    <property type="term" value="P:positive regulation of apoptotic process"/>
    <property type="evidence" value="ECO:0007669"/>
    <property type="project" value="TreeGrafter"/>
</dbReference>
<evidence type="ECO:0000256" key="6">
    <source>
        <dbReference type="SAM" id="MobiDB-lite"/>
    </source>
</evidence>
<dbReference type="InterPro" id="IPR011009">
    <property type="entry name" value="Kinase-like_dom_sf"/>
</dbReference>
<dbReference type="InterPro" id="IPR000719">
    <property type="entry name" value="Prot_kinase_dom"/>
</dbReference>
<protein>
    <recommendedName>
        <fullName evidence="7">Protein kinase domain-containing protein</fullName>
    </recommendedName>
</protein>
<dbReference type="GO" id="GO:0005524">
    <property type="term" value="F:ATP binding"/>
    <property type="evidence" value="ECO:0007669"/>
    <property type="project" value="UniProtKB-KW"/>
</dbReference>
<sequence length="346" mass="38054">IQNLEDQAQTPTSIVAPMVRATVGQLPSIPSPKTRPGAVPPLVLPAFVKDVLPPPPASPNQKSGFWSSMPGSPASRPGSGRFSVVKRCDHRATKRPVAVKQVNKKLMRRDLVTQEVNLLHRLQHPNIVNLVDTYETPSRLLDYIVSWGNLTEEKVACYLRDLLDALHYLHNSRIAHLDVKPENLLVVHGPSGQPLVKLTDLGDAVQLGGAPYVHPLLGSPEFASPELVLGEPVSLTSDVWSVGVVAYVMLSGASPFLDESAEETCLNICRQDFSFPKDYFRGISREACDFVRLLLRSEPAGRPPSGLCLQEAWLRAASDDHLPPTVFVIPTTRWRQRGARGRWSVV</sequence>
<dbReference type="GeneTree" id="ENSGT00940000166969"/>
<dbReference type="SUPFAM" id="SSF56112">
    <property type="entry name" value="Protein kinase-like (PK-like)"/>
    <property type="match status" value="1"/>
</dbReference>
<dbReference type="Gene3D" id="3.30.200.20">
    <property type="entry name" value="Phosphorylase Kinase, domain 1"/>
    <property type="match status" value="1"/>
</dbReference>
<dbReference type="GO" id="GO:0004674">
    <property type="term" value="F:protein serine/threonine kinase activity"/>
    <property type="evidence" value="ECO:0007669"/>
    <property type="project" value="UniProtKB-KW"/>
</dbReference>
<dbReference type="PROSITE" id="PS50011">
    <property type="entry name" value="PROTEIN_KINASE_DOM"/>
    <property type="match status" value="1"/>
</dbReference>
<feature type="compositionally biased region" description="Polar residues" evidence="6">
    <location>
        <begin position="59"/>
        <end position="70"/>
    </location>
</feature>
<proteinExistence type="predicted"/>
<feature type="domain" description="Protein kinase" evidence="7">
    <location>
        <begin position="71"/>
        <end position="314"/>
    </location>
</feature>
<evidence type="ECO:0000256" key="2">
    <source>
        <dbReference type="ARBA" id="ARBA00022679"/>
    </source>
</evidence>
<dbReference type="GO" id="GO:0005634">
    <property type="term" value="C:nucleus"/>
    <property type="evidence" value="ECO:0007669"/>
    <property type="project" value="TreeGrafter"/>
</dbReference>
<evidence type="ECO:0000313" key="8">
    <source>
        <dbReference type="Ensembl" id="ENSHCOP00000026577.1"/>
    </source>
</evidence>
<organism evidence="8 9">
    <name type="scientific">Hippocampus comes</name>
    <name type="common">Tiger tail seahorse</name>
    <dbReference type="NCBI Taxonomy" id="109280"/>
    <lineage>
        <taxon>Eukaryota</taxon>
        <taxon>Metazoa</taxon>
        <taxon>Chordata</taxon>
        <taxon>Craniata</taxon>
        <taxon>Vertebrata</taxon>
        <taxon>Euteleostomi</taxon>
        <taxon>Actinopterygii</taxon>
        <taxon>Neopterygii</taxon>
        <taxon>Teleostei</taxon>
        <taxon>Neoteleostei</taxon>
        <taxon>Acanthomorphata</taxon>
        <taxon>Syngnathiaria</taxon>
        <taxon>Syngnathiformes</taxon>
        <taxon>Syngnathoidei</taxon>
        <taxon>Syngnathidae</taxon>
        <taxon>Hippocampus</taxon>
    </lineage>
</organism>
<keyword evidence="4" id="KW-0418">Kinase</keyword>
<reference evidence="8" key="1">
    <citation type="submission" date="2025-08" db="UniProtKB">
        <authorList>
            <consortium name="Ensembl"/>
        </authorList>
    </citation>
    <scope>IDENTIFICATION</scope>
</reference>
<dbReference type="PANTHER" id="PTHR24342:SF21">
    <property type="entry name" value="TRIO RHO GUANINE NUCLEOTIDE EXCHANGE FACTOR"/>
    <property type="match status" value="1"/>
</dbReference>
<reference evidence="8" key="2">
    <citation type="submission" date="2025-09" db="UniProtKB">
        <authorList>
            <consortium name="Ensembl"/>
        </authorList>
    </citation>
    <scope>IDENTIFICATION</scope>
</reference>
<keyword evidence="1" id="KW-0723">Serine/threonine-protein kinase</keyword>
<dbReference type="PANTHER" id="PTHR24342">
    <property type="entry name" value="SERINE/THREONINE-PROTEIN KINASE 17"/>
    <property type="match status" value="1"/>
</dbReference>
<keyword evidence="2" id="KW-0808">Transferase</keyword>
<keyword evidence="5" id="KW-0067">ATP-binding</keyword>
<dbReference type="Pfam" id="PF00069">
    <property type="entry name" value="Pkinase"/>
    <property type="match status" value="1"/>
</dbReference>
<dbReference type="InterPro" id="IPR008271">
    <property type="entry name" value="Ser/Thr_kinase_AS"/>
</dbReference>
<dbReference type="Ensembl" id="ENSHCOT00000021887.1">
    <property type="protein sequence ID" value="ENSHCOP00000026577.1"/>
    <property type="gene ID" value="ENSHCOG00000017721.1"/>
</dbReference>
<evidence type="ECO:0000256" key="5">
    <source>
        <dbReference type="ARBA" id="ARBA00022840"/>
    </source>
</evidence>
<dbReference type="Gene3D" id="1.10.510.10">
    <property type="entry name" value="Transferase(Phosphotransferase) domain 1"/>
    <property type="match status" value="1"/>
</dbReference>
<accession>A0A3Q2Z4L4</accession>
<evidence type="ECO:0000256" key="4">
    <source>
        <dbReference type="ARBA" id="ARBA00022777"/>
    </source>
</evidence>
<dbReference type="AlphaFoldDB" id="A0A3Q2Z4L4"/>
<evidence type="ECO:0000256" key="1">
    <source>
        <dbReference type="ARBA" id="ARBA00022527"/>
    </source>
</evidence>
<dbReference type="Proteomes" id="UP000264820">
    <property type="component" value="Unplaced"/>
</dbReference>
<keyword evidence="9" id="KW-1185">Reference proteome</keyword>
<dbReference type="GO" id="GO:0035556">
    <property type="term" value="P:intracellular signal transduction"/>
    <property type="evidence" value="ECO:0007669"/>
    <property type="project" value="TreeGrafter"/>
</dbReference>
<evidence type="ECO:0000256" key="3">
    <source>
        <dbReference type="ARBA" id="ARBA00022741"/>
    </source>
</evidence>
<dbReference type="SMART" id="SM00220">
    <property type="entry name" value="S_TKc"/>
    <property type="match status" value="1"/>
</dbReference>
<evidence type="ECO:0000313" key="9">
    <source>
        <dbReference type="Proteomes" id="UP000264820"/>
    </source>
</evidence>
<name>A0A3Q2Z4L4_HIPCM</name>
<keyword evidence="3" id="KW-0547">Nucleotide-binding</keyword>
<evidence type="ECO:0000259" key="7">
    <source>
        <dbReference type="PROSITE" id="PS50011"/>
    </source>
</evidence>
<dbReference type="PROSITE" id="PS00108">
    <property type="entry name" value="PROTEIN_KINASE_ST"/>
    <property type="match status" value="1"/>
</dbReference>